<dbReference type="EMBL" id="CP030280">
    <property type="protein sequence ID" value="AWY97504.1"/>
    <property type="molecule type" value="Genomic_DNA"/>
</dbReference>
<dbReference type="GO" id="GO:0003700">
    <property type="term" value="F:DNA-binding transcription factor activity"/>
    <property type="evidence" value="ECO:0007669"/>
    <property type="project" value="TreeGrafter"/>
</dbReference>
<dbReference type="Proteomes" id="UP000250003">
    <property type="component" value="Chromosome"/>
</dbReference>
<dbReference type="Pfam" id="PF02082">
    <property type="entry name" value="Rrf2"/>
    <property type="match status" value="1"/>
</dbReference>
<dbReference type="InterPro" id="IPR036390">
    <property type="entry name" value="WH_DNA-bd_sf"/>
</dbReference>
<dbReference type="SUPFAM" id="SSF46785">
    <property type="entry name" value="Winged helix' DNA-binding domain"/>
    <property type="match status" value="1"/>
</dbReference>
<dbReference type="NCBIfam" id="TIGR00738">
    <property type="entry name" value="rrf2_super"/>
    <property type="match status" value="1"/>
</dbReference>
<proteinExistence type="predicted"/>
<dbReference type="OrthoDB" id="9808360at2"/>
<dbReference type="Gene3D" id="1.10.10.10">
    <property type="entry name" value="Winged helix-like DNA-binding domain superfamily/Winged helix DNA-binding domain"/>
    <property type="match status" value="1"/>
</dbReference>
<dbReference type="PANTHER" id="PTHR33221:SF2">
    <property type="entry name" value="TRANSCRIPTIONAL REGULATOR"/>
    <property type="match status" value="1"/>
</dbReference>
<dbReference type="CDD" id="cd00090">
    <property type="entry name" value="HTH_ARSR"/>
    <property type="match status" value="1"/>
</dbReference>
<name>A0A2Z4U9F7_9FIRM</name>
<dbReference type="KEGG" id="blau:DQQ01_04360"/>
<dbReference type="PANTHER" id="PTHR33221">
    <property type="entry name" value="WINGED HELIX-TURN-HELIX TRANSCRIPTIONAL REGULATOR, RRF2 FAMILY"/>
    <property type="match status" value="1"/>
</dbReference>
<protein>
    <submittedName>
        <fullName evidence="1">Rrf2 family transcriptional regulator</fullName>
    </submittedName>
</protein>
<dbReference type="InterPro" id="IPR036388">
    <property type="entry name" value="WH-like_DNA-bd_sf"/>
</dbReference>
<keyword evidence="2" id="KW-1185">Reference proteome</keyword>
<dbReference type="GO" id="GO:0005829">
    <property type="term" value="C:cytosol"/>
    <property type="evidence" value="ECO:0007669"/>
    <property type="project" value="TreeGrafter"/>
</dbReference>
<dbReference type="InterPro" id="IPR000944">
    <property type="entry name" value="Tscrpt_reg_Rrf2"/>
</dbReference>
<sequence length="140" mass="15859">MLITRECDYGVRIVRALAKGEKMCVNQVCEQEGLTPAFVYKILKKLEKKDIVKSFRGSNGGYALKRSIEELTLLDIYLAVEPDFYMIECMNPGKPCVHNREDCGCKVHKELERIQNVLLKELSAKSIGEIMAGTVSEEKE</sequence>
<dbReference type="PROSITE" id="PS51197">
    <property type="entry name" value="HTH_RRF2_2"/>
    <property type="match status" value="1"/>
</dbReference>
<dbReference type="InterPro" id="IPR011991">
    <property type="entry name" value="ArsR-like_HTH"/>
</dbReference>
<organism evidence="1 2">
    <name type="scientific">Blautia argi</name>
    <dbReference type="NCBI Taxonomy" id="1912897"/>
    <lineage>
        <taxon>Bacteria</taxon>
        <taxon>Bacillati</taxon>
        <taxon>Bacillota</taxon>
        <taxon>Clostridia</taxon>
        <taxon>Lachnospirales</taxon>
        <taxon>Lachnospiraceae</taxon>
        <taxon>Blautia</taxon>
    </lineage>
</organism>
<reference evidence="2" key="1">
    <citation type="submission" date="2018-06" db="EMBL/GenBank/DDBJ databases">
        <title>Description of Blautia argi sp. nov., a new anaerobic isolated from dog feces.</title>
        <authorList>
            <person name="Chang Y.-H."/>
            <person name="Paek J."/>
            <person name="Shin Y."/>
        </authorList>
    </citation>
    <scope>NUCLEOTIDE SEQUENCE [LARGE SCALE GENOMIC DNA]</scope>
    <source>
        <strain evidence="2">KCTC 15426</strain>
    </source>
</reference>
<gene>
    <name evidence="1" type="ORF">DQQ01_04360</name>
</gene>
<dbReference type="AlphaFoldDB" id="A0A2Z4U9F7"/>
<dbReference type="RefSeq" id="WP_111918703.1">
    <property type="nucleotide sequence ID" value="NZ_CAUWHR010000012.1"/>
</dbReference>
<accession>A0A2Z4U9F7</accession>
<evidence type="ECO:0000313" key="1">
    <source>
        <dbReference type="EMBL" id="AWY97504.1"/>
    </source>
</evidence>
<evidence type="ECO:0000313" key="2">
    <source>
        <dbReference type="Proteomes" id="UP000250003"/>
    </source>
</evidence>